<dbReference type="InterPro" id="IPR033900">
    <property type="entry name" value="Gram_neg_porin_domain"/>
</dbReference>
<protein>
    <submittedName>
        <fullName evidence="4">Porin</fullName>
    </submittedName>
</protein>
<comment type="caution">
    <text evidence="4">The sequence shown here is derived from an EMBL/GenBank/DDBJ whole genome shotgun (WGS) entry which is preliminary data.</text>
</comment>
<dbReference type="Proteomes" id="UP000638014">
    <property type="component" value="Unassembled WGS sequence"/>
</dbReference>
<dbReference type="GO" id="GO:0016020">
    <property type="term" value="C:membrane"/>
    <property type="evidence" value="ECO:0007669"/>
    <property type="project" value="InterPro"/>
</dbReference>
<dbReference type="InterPro" id="IPR023614">
    <property type="entry name" value="Porin_dom_sf"/>
</dbReference>
<dbReference type="Gene3D" id="2.40.160.10">
    <property type="entry name" value="Porin"/>
    <property type="match status" value="1"/>
</dbReference>
<evidence type="ECO:0000256" key="2">
    <source>
        <dbReference type="SAM" id="SignalP"/>
    </source>
</evidence>
<feature type="signal peptide" evidence="2">
    <location>
        <begin position="1"/>
        <end position="22"/>
    </location>
</feature>
<evidence type="ECO:0000313" key="4">
    <source>
        <dbReference type="EMBL" id="MBD1388061.1"/>
    </source>
</evidence>
<dbReference type="Pfam" id="PF13609">
    <property type="entry name" value="Porin_4"/>
    <property type="match status" value="1"/>
</dbReference>
<dbReference type="GO" id="GO:0015288">
    <property type="term" value="F:porin activity"/>
    <property type="evidence" value="ECO:0007669"/>
    <property type="project" value="InterPro"/>
</dbReference>
<evidence type="ECO:0000313" key="5">
    <source>
        <dbReference type="Proteomes" id="UP000638014"/>
    </source>
</evidence>
<dbReference type="RefSeq" id="WP_191143177.1">
    <property type="nucleotide sequence ID" value="NZ_JACXAF010000001.1"/>
</dbReference>
<dbReference type="SUPFAM" id="SSF56935">
    <property type="entry name" value="Porins"/>
    <property type="match status" value="1"/>
</dbReference>
<keyword evidence="5" id="KW-1185">Reference proteome</keyword>
<keyword evidence="1" id="KW-0175">Coiled coil</keyword>
<dbReference type="EMBL" id="JACXAF010000001">
    <property type="protein sequence ID" value="MBD1388061.1"/>
    <property type="molecule type" value="Genomic_DNA"/>
</dbReference>
<feature type="chain" id="PRO_5035149525" evidence="2">
    <location>
        <begin position="23"/>
        <end position="415"/>
    </location>
</feature>
<name>A0A8J6QHW0_9GAMM</name>
<gene>
    <name evidence="4" type="ORF">IC617_01340</name>
</gene>
<evidence type="ECO:0000256" key="1">
    <source>
        <dbReference type="SAM" id="Coils"/>
    </source>
</evidence>
<sequence>MRFTIKPVAIALTAALSATAIAADKEPSVAELMEMIKAQQAMIDKQNQLIDQLSQKVEKVEEETVANTQAVEATVEAIETASTGEGTAWDRLSFGGYGELHYNNLDGSGGASDKKEIDFHRFVMFTGYEFTDNLRFFSELELEHSLSGDDKPGEVELEQAYIEYDFNDNYSGKVGLFLLPVGFLNETHEPPTFYGVERNNVEKNIIPTTWWEAGTGVLGKYDNGVSWGAYVHSGLKTSADKSYKIRNGRQKVAEAAADDLAYTANVKYTGVPGLELGATVQYQGDITQSEDPDAGSATLVEFHGAYQYEQFGLRTLFAIWDLDGSGPKAIGADEQYGFYVEPSWRINESFGVFARFSEWDNQAGDDNSDSEYSQYDFGVNWWLHPQVVLKADYQIQDNDNGKEQEGVNLGMGYHF</sequence>
<feature type="domain" description="Porin" evidence="3">
    <location>
        <begin position="91"/>
        <end position="400"/>
    </location>
</feature>
<keyword evidence="2" id="KW-0732">Signal</keyword>
<evidence type="ECO:0000259" key="3">
    <source>
        <dbReference type="Pfam" id="PF13609"/>
    </source>
</evidence>
<feature type="coiled-coil region" evidence="1">
    <location>
        <begin position="29"/>
        <end position="63"/>
    </location>
</feature>
<reference evidence="4" key="1">
    <citation type="submission" date="2020-09" db="EMBL/GenBank/DDBJ databases">
        <title>A novel bacterium of genus Neiella, isolated from South China Sea.</title>
        <authorList>
            <person name="Huang H."/>
            <person name="Mo K."/>
            <person name="Hu Y."/>
        </authorList>
    </citation>
    <scope>NUCLEOTIDE SEQUENCE</scope>
    <source>
        <strain evidence="4">HB171785</strain>
    </source>
</reference>
<dbReference type="AlphaFoldDB" id="A0A8J6QHW0"/>
<proteinExistence type="predicted"/>
<organism evidence="4 5">
    <name type="scientific">Neiella litorisoli</name>
    <dbReference type="NCBI Taxonomy" id="2771431"/>
    <lineage>
        <taxon>Bacteria</taxon>
        <taxon>Pseudomonadati</taxon>
        <taxon>Pseudomonadota</taxon>
        <taxon>Gammaproteobacteria</taxon>
        <taxon>Alteromonadales</taxon>
        <taxon>Echinimonadaceae</taxon>
        <taxon>Neiella</taxon>
    </lineage>
</organism>
<accession>A0A8J6QHW0</accession>